<evidence type="ECO:0000313" key="3">
    <source>
        <dbReference type="Proteomes" id="UP000694396"/>
    </source>
</evidence>
<sequence>MDGPSCPAHTRMPLGGLCAAPSPPCGSPRSSRTHTNPFIVVPGTTAAANTGTVRTWVAQDPPARVTNPTNHQGKGSPGPAGLEPAWCSGEDLGGARPGSRWAACSARGTPRACTRGRAGASTPGTSAQPCRSSSLPVGTAGLGLELPWAVGTAPSPPPLQVLGCWGPGCSSDVTSACPVSPRTHPGSPASPRIHPVSLGSPSTHSASSGSCSTHPVSLGLPSTHPVSLGLPSTHPVSSGPPSTHLVSSEPPSTCPAAVLSGSSSIHPESPGSSSTHPAGPGSPILPPPRGNLGTSSLLPVTPAMHPPPYLRCHKLGHAVHHPLWQRPCKSLKSPEAGPAPGEAPRACRAPPGWGEHPFFLGQTPLPGHGEPGGELGVSPLPSRGHSPRGSTWVR</sequence>
<feature type="compositionally biased region" description="Low complexity" evidence="1">
    <location>
        <begin position="260"/>
        <end position="282"/>
    </location>
</feature>
<reference evidence="2" key="2">
    <citation type="submission" date="2025-09" db="UniProtKB">
        <authorList>
            <consortium name="Ensembl"/>
        </authorList>
    </citation>
    <scope>IDENTIFICATION</scope>
</reference>
<protein>
    <submittedName>
        <fullName evidence="2">Uncharacterized protein</fullName>
    </submittedName>
</protein>
<feature type="region of interest" description="Disordered" evidence="1">
    <location>
        <begin position="361"/>
        <end position="394"/>
    </location>
</feature>
<feature type="region of interest" description="Disordered" evidence="1">
    <location>
        <begin position="61"/>
        <end position="88"/>
    </location>
</feature>
<feature type="region of interest" description="Disordered" evidence="1">
    <location>
        <begin position="175"/>
        <end position="298"/>
    </location>
</feature>
<keyword evidence="3" id="KW-1185">Reference proteome</keyword>
<feature type="region of interest" description="Disordered" evidence="1">
    <location>
        <begin position="112"/>
        <end position="133"/>
    </location>
</feature>
<name>A0A8C3NTE0_9PASS</name>
<evidence type="ECO:0000256" key="1">
    <source>
        <dbReference type="SAM" id="MobiDB-lite"/>
    </source>
</evidence>
<accession>A0A8C3NTE0</accession>
<dbReference type="AlphaFoldDB" id="A0A8C3NTE0"/>
<dbReference type="Proteomes" id="UP000694396">
    <property type="component" value="Unplaced"/>
</dbReference>
<proteinExistence type="predicted"/>
<dbReference type="Ensembl" id="ENSCRFT00000002228.1">
    <property type="protein sequence ID" value="ENSCRFP00000002137.1"/>
    <property type="gene ID" value="ENSCRFG00000001775.1"/>
</dbReference>
<evidence type="ECO:0000313" key="2">
    <source>
        <dbReference type="Ensembl" id="ENSCRFP00000002137.1"/>
    </source>
</evidence>
<feature type="compositionally biased region" description="Low complexity" evidence="1">
    <location>
        <begin position="197"/>
        <end position="215"/>
    </location>
</feature>
<feature type="compositionally biased region" description="Polar residues" evidence="1">
    <location>
        <begin position="234"/>
        <end position="251"/>
    </location>
</feature>
<reference evidence="2" key="1">
    <citation type="submission" date="2025-08" db="UniProtKB">
        <authorList>
            <consortium name="Ensembl"/>
        </authorList>
    </citation>
    <scope>IDENTIFICATION</scope>
</reference>
<feature type="compositionally biased region" description="Polar residues" evidence="1">
    <location>
        <begin position="122"/>
        <end position="133"/>
    </location>
</feature>
<organism evidence="2 3">
    <name type="scientific">Cyanoderma ruficeps</name>
    <name type="common">rufous-capped babbler</name>
    <dbReference type="NCBI Taxonomy" id="181631"/>
    <lineage>
        <taxon>Eukaryota</taxon>
        <taxon>Metazoa</taxon>
        <taxon>Chordata</taxon>
        <taxon>Craniata</taxon>
        <taxon>Vertebrata</taxon>
        <taxon>Euteleostomi</taxon>
        <taxon>Archelosauria</taxon>
        <taxon>Archosauria</taxon>
        <taxon>Dinosauria</taxon>
        <taxon>Saurischia</taxon>
        <taxon>Theropoda</taxon>
        <taxon>Coelurosauria</taxon>
        <taxon>Aves</taxon>
        <taxon>Neognathae</taxon>
        <taxon>Neoaves</taxon>
        <taxon>Telluraves</taxon>
        <taxon>Australaves</taxon>
        <taxon>Passeriformes</taxon>
        <taxon>Sylvioidea</taxon>
        <taxon>Timaliidae</taxon>
        <taxon>Cyanoderma</taxon>
    </lineage>
</organism>